<comment type="cofactor">
    <cofactor evidence="1">
        <name>NAD(+)</name>
        <dbReference type="ChEBI" id="CHEBI:57540"/>
    </cofactor>
</comment>
<dbReference type="OrthoDB" id="9806583at2"/>
<dbReference type="GO" id="GO:0046872">
    <property type="term" value="F:metal ion binding"/>
    <property type="evidence" value="ECO:0007669"/>
    <property type="project" value="UniProtKB-KW"/>
</dbReference>
<comment type="cofactor">
    <cofactor evidence="3">
        <name>Zn(2+)</name>
        <dbReference type="ChEBI" id="CHEBI:29105"/>
    </cofactor>
</comment>
<dbReference type="NCBIfam" id="TIGR01357">
    <property type="entry name" value="aroB"/>
    <property type="match status" value="1"/>
</dbReference>
<dbReference type="FunFam" id="3.40.50.1970:FF:000007">
    <property type="entry name" value="Pentafunctional AROM polypeptide"/>
    <property type="match status" value="1"/>
</dbReference>
<evidence type="ECO:0000256" key="1">
    <source>
        <dbReference type="ARBA" id="ARBA00001911"/>
    </source>
</evidence>
<dbReference type="CDD" id="cd08195">
    <property type="entry name" value="DHQS"/>
    <property type="match status" value="1"/>
</dbReference>
<evidence type="ECO:0000256" key="7">
    <source>
        <dbReference type="ARBA" id="ARBA00022833"/>
    </source>
</evidence>
<evidence type="ECO:0000313" key="14">
    <source>
        <dbReference type="EMBL" id="OAB78096.1"/>
    </source>
</evidence>
<dbReference type="InterPro" id="IPR056179">
    <property type="entry name" value="DHQS_C"/>
</dbReference>
<dbReference type="GO" id="GO:0009073">
    <property type="term" value="P:aromatic amino acid family biosynthetic process"/>
    <property type="evidence" value="ECO:0007669"/>
    <property type="project" value="InterPro"/>
</dbReference>
<evidence type="ECO:0000256" key="2">
    <source>
        <dbReference type="ARBA" id="ARBA00001941"/>
    </source>
</evidence>
<comment type="caution">
    <text evidence="14">The sequence shown here is derived from an EMBL/GenBank/DDBJ whole genome shotgun (WGS) entry which is preliminary data.</text>
</comment>
<feature type="domain" description="3-dehydroquinate synthase N-terminal" evidence="12">
    <location>
        <begin position="63"/>
        <end position="174"/>
    </location>
</feature>
<evidence type="ECO:0000256" key="11">
    <source>
        <dbReference type="NCBIfam" id="TIGR01357"/>
    </source>
</evidence>
<dbReference type="PANTHER" id="PTHR43622:SF1">
    <property type="entry name" value="3-DEHYDROQUINATE SYNTHASE"/>
    <property type="match status" value="1"/>
</dbReference>
<protein>
    <recommendedName>
        <fullName evidence="11">3-dehydroquinate synthase</fullName>
        <ecNumber evidence="11">4.2.3.4</ecNumber>
    </recommendedName>
</protein>
<keyword evidence="9" id="KW-0456">Lyase</keyword>
<keyword evidence="7" id="KW-0862">Zinc</keyword>
<reference evidence="14 15" key="1">
    <citation type="submission" date="2016-02" db="EMBL/GenBank/DDBJ databases">
        <title>Ulvibacter sp. LPB0005, isolated from Thais luteostoma.</title>
        <authorList>
            <person name="Shin S.-K."/>
            <person name="Yi H."/>
        </authorList>
    </citation>
    <scope>NUCLEOTIDE SEQUENCE [LARGE SCALE GENOMIC DNA]</scope>
    <source>
        <strain evidence="14 15">LPB0005</strain>
    </source>
</reference>
<sequence>MEIIQKERGSISNANVGWIELVKQLKINSFSKIFILTDSNTKIDCLPYFLSKVNFKQQPELLEMHSGEQNKNISTCIELWTTLSEKGADRNSLLINLGGGVVTDLGGFIASTFRRGIEFINIPTTLLAMVDASVGGKNGIDLGNLKNQIGIIRNPLLVLIDIEFLKTLPQAELTSGYAEMLKHGLIYSEEYWNELKQFSAANMNEVNQLIWASVKIKNEVVTEDPLEKGRRKTLNYGHTLGHAIESYCLSSEEKKTLLHGEAIAIGMILATYISTILCNFPKQKLEAVTSTFLKHFQKEFFTKKDIESIIDLLKYDKKNSHGEINFVLLENFGKHRVNCHVENQLIYEAFNYYDNY</sequence>
<dbReference type="PIRSF" id="PIRSF001455">
    <property type="entry name" value="DHQ_synth"/>
    <property type="match status" value="1"/>
</dbReference>
<dbReference type="InterPro" id="IPR030963">
    <property type="entry name" value="DHQ_synth_fam"/>
</dbReference>
<dbReference type="EC" id="4.2.3.4" evidence="11"/>
<dbReference type="InterPro" id="IPR016037">
    <property type="entry name" value="DHQ_synth_AroB"/>
</dbReference>
<dbReference type="Pfam" id="PF24621">
    <property type="entry name" value="DHQS_C"/>
    <property type="match status" value="1"/>
</dbReference>
<dbReference type="PANTHER" id="PTHR43622">
    <property type="entry name" value="3-DEHYDROQUINATE SYNTHASE"/>
    <property type="match status" value="1"/>
</dbReference>
<dbReference type="InterPro" id="IPR030960">
    <property type="entry name" value="DHQS/DOIS_N"/>
</dbReference>
<keyword evidence="15" id="KW-1185">Reference proteome</keyword>
<evidence type="ECO:0000256" key="8">
    <source>
        <dbReference type="ARBA" id="ARBA00023027"/>
    </source>
</evidence>
<dbReference type="Gene3D" id="1.20.1090.10">
    <property type="entry name" value="Dehydroquinate synthase-like - alpha domain"/>
    <property type="match status" value="1"/>
</dbReference>
<dbReference type="GO" id="GO:0003856">
    <property type="term" value="F:3-dehydroquinate synthase activity"/>
    <property type="evidence" value="ECO:0007669"/>
    <property type="project" value="UniProtKB-UniRule"/>
</dbReference>
<evidence type="ECO:0000256" key="9">
    <source>
        <dbReference type="ARBA" id="ARBA00023239"/>
    </source>
</evidence>
<dbReference type="AlphaFoldDB" id="A0A167H0W7"/>
<keyword evidence="10" id="KW-0170">Cobalt</keyword>
<proteinExistence type="predicted"/>
<dbReference type="Proteomes" id="UP000077013">
    <property type="component" value="Unassembled WGS sequence"/>
</dbReference>
<dbReference type="InterPro" id="IPR050071">
    <property type="entry name" value="Dehydroquinate_synthase"/>
</dbReference>
<evidence type="ECO:0000256" key="4">
    <source>
        <dbReference type="ARBA" id="ARBA00003485"/>
    </source>
</evidence>
<evidence type="ECO:0000259" key="13">
    <source>
        <dbReference type="Pfam" id="PF24621"/>
    </source>
</evidence>
<evidence type="ECO:0000313" key="15">
    <source>
        <dbReference type="Proteomes" id="UP000077013"/>
    </source>
</evidence>
<dbReference type="GO" id="GO:0000166">
    <property type="term" value="F:nucleotide binding"/>
    <property type="evidence" value="ECO:0007669"/>
    <property type="project" value="UniProtKB-KW"/>
</dbReference>
<evidence type="ECO:0000259" key="12">
    <source>
        <dbReference type="Pfam" id="PF01761"/>
    </source>
</evidence>
<dbReference type="GO" id="GO:0009423">
    <property type="term" value="P:chorismate biosynthetic process"/>
    <property type="evidence" value="ECO:0007669"/>
    <property type="project" value="UniProtKB-UniRule"/>
</dbReference>
<evidence type="ECO:0000256" key="6">
    <source>
        <dbReference type="ARBA" id="ARBA00022741"/>
    </source>
</evidence>
<dbReference type="SUPFAM" id="SSF56796">
    <property type="entry name" value="Dehydroquinate synthase-like"/>
    <property type="match status" value="1"/>
</dbReference>
<organism evidence="14 15">
    <name type="scientific">Cochleicola gelatinilyticus</name>
    <dbReference type="NCBI Taxonomy" id="1763537"/>
    <lineage>
        <taxon>Bacteria</taxon>
        <taxon>Pseudomonadati</taxon>
        <taxon>Bacteroidota</taxon>
        <taxon>Flavobacteriia</taxon>
        <taxon>Flavobacteriales</taxon>
        <taxon>Flavobacteriaceae</taxon>
        <taxon>Cochleicola</taxon>
    </lineage>
</organism>
<keyword evidence="5" id="KW-0479">Metal-binding</keyword>
<dbReference type="Pfam" id="PF01761">
    <property type="entry name" value="DHQ_synthase"/>
    <property type="match status" value="1"/>
</dbReference>
<comment type="cofactor">
    <cofactor evidence="2">
        <name>Co(2+)</name>
        <dbReference type="ChEBI" id="CHEBI:48828"/>
    </cofactor>
</comment>
<gene>
    <name evidence="14" type="ORF">ULVI_11480</name>
</gene>
<dbReference type="EMBL" id="LRXL01000045">
    <property type="protein sequence ID" value="OAB78096.1"/>
    <property type="molecule type" value="Genomic_DNA"/>
</dbReference>
<evidence type="ECO:0000256" key="3">
    <source>
        <dbReference type="ARBA" id="ARBA00001947"/>
    </source>
</evidence>
<dbReference type="STRING" id="1763537.ULVI_11480"/>
<dbReference type="RefSeq" id="WP_068592918.1">
    <property type="nucleotide sequence ID" value="NZ_LRXL01000045.1"/>
</dbReference>
<feature type="domain" description="3-dehydroquinate synthase C-terminal" evidence="13">
    <location>
        <begin position="176"/>
        <end position="319"/>
    </location>
</feature>
<dbReference type="Gene3D" id="3.40.50.1970">
    <property type="match status" value="1"/>
</dbReference>
<keyword evidence="8" id="KW-0520">NAD</keyword>
<accession>A0A167H0W7</accession>
<keyword evidence="6" id="KW-0547">Nucleotide-binding</keyword>
<comment type="function">
    <text evidence="4">Catalyzes the conversion of 3-deoxy-D-arabino-heptulosonate 7-phosphate (DAHP) to dehydroquinate (DHQ).</text>
</comment>
<evidence type="ECO:0000256" key="5">
    <source>
        <dbReference type="ARBA" id="ARBA00022723"/>
    </source>
</evidence>
<evidence type="ECO:0000256" key="10">
    <source>
        <dbReference type="ARBA" id="ARBA00023285"/>
    </source>
</evidence>
<dbReference type="GO" id="GO:0005737">
    <property type="term" value="C:cytoplasm"/>
    <property type="evidence" value="ECO:0007669"/>
    <property type="project" value="InterPro"/>
</dbReference>
<name>A0A167H0W7_9FLAO</name>